<dbReference type="EMBL" id="AP022586">
    <property type="protein sequence ID" value="BBY14446.1"/>
    <property type="molecule type" value="Genomic_DNA"/>
</dbReference>
<dbReference type="SMART" id="SM00507">
    <property type="entry name" value="HNHc"/>
    <property type="match status" value="1"/>
</dbReference>
<proteinExistence type="predicted"/>
<dbReference type="AlphaFoldDB" id="A0AAD1MSZ5"/>
<dbReference type="InterPro" id="IPR003870">
    <property type="entry name" value="DUF222"/>
</dbReference>
<evidence type="ECO:0000313" key="4">
    <source>
        <dbReference type="Proteomes" id="UP000466607"/>
    </source>
</evidence>
<dbReference type="Pfam" id="PF02720">
    <property type="entry name" value="DUF222"/>
    <property type="match status" value="1"/>
</dbReference>
<accession>A0AAD1MSZ5</accession>
<dbReference type="Proteomes" id="UP000466607">
    <property type="component" value="Chromosome"/>
</dbReference>
<evidence type="ECO:0000313" key="3">
    <source>
        <dbReference type="EMBL" id="BBY14446.1"/>
    </source>
</evidence>
<protein>
    <recommendedName>
        <fullName evidence="2">HNH nuclease domain-containing protein</fullName>
    </recommendedName>
</protein>
<evidence type="ECO:0000259" key="2">
    <source>
        <dbReference type="SMART" id="SM00507"/>
    </source>
</evidence>
<dbReference type="CDD" id="cd00085">
    <property type="entry name" value="HNHc"/>
    <property type="match status" value="1"/>
</dbReference>
<reference evidence="3 4" key="1">
    <citation type="journal article" date="2019" name="Emerg. Microbes Infect.">
        <title>Comprehensive subspecies identification of 175 nontuberculous mycobacteria species based on 7547 genomic profiles.</title>
        <authorList>
            <person name="Matsumoto Y."/>
            <person name="Kinjo T."/>
            <person name="Motooka D."/>
            <person name="Nabeya D."/>
            <person name="Jung N."/>
            <person name="Uechi K."/>
            <person name="Horii T."/>
            <person name="Iida T."/>
            <person name="Fujita J."/>
            <person name="Nakamura S."/>
        </authorList>
    </citation>
    <scope>NUCLEOTIDE SEQUENCE [LARGE SCALE GENOMIC DNA]</scope>
    <source>
        <strain evidence="3 4">JCM 17423</strain>
    </source>
</reference>
<name>A0AAD1MSZ5_9MYCO</name>
<keyword evidence="4" id="KW-1185">Reference proteome</keyword>
<feature type="domain" description="HNH nuclease" evidence="2">
    <location>
        <begin position="68"/>
        <end position="120"/>
    </location>
</feature>
<feature type="region of interest" description="Disordered" evidence="1">
    <location>
        <begin position="132"/>
        <end position="155"/>
    </location>
</feature>
<gene>
    <name evidence="3" type="ORF">MLIT_00380</name>
</gene>
<evidence type="ECO:0000256" key="1">
    <source>
        <dbReference type="SAM" id="MobiDB-lite"/>
    </source>
</evidence>
<organism evidence="3 4">
    <name type="scientific">Mycolicibacterium litorale</name>
    <dbReference type="NCBI Taxonomy" id="758802"/>
    <lineage>
        <taxon>Bacteria</taxon>
        <taxon>Bacillati</taxon>
        <taxon>Actinomycetota</taxon>
        <taxon>Actinomycetes</taxon>
        <taxon>Mycobacteriales</taxon>
        <taxon>Mycobacteriaceae</taxon>
        <taxon>Mycolicibacterium</taxon>
    </lineage>
</organism>
<sequence length="173" mass="19572">MPATIVATTTVNELERAAGWAATGGGNRLPIRDLIRMAARSRHYLAVFDDHTEEVLYLGRARRNATTAQRLALFARDRGCTHPQCTVPFYWCEVHHTHDFCHGGRTDIDDLTQACQPANLLIEKTGWTTKRPGNGRTEWIPPARHDAGQPRTNNYFHPQRYLTDHAGEDEEPD</sequence>
<dbReference type="InterPro" id="IPR003615">
    <property type="entry name" value="HNH_nuc"/>
</dbReference>